<reference evidence="4" key="1">
    <citation type="journal article" date="2011" name="Nature">
        <title>Genome sequence and analysis of the tuber crop potato.</title>
        <authorList>
            <consortium name="The Potato Genome Sequencing Consortium"/>
        </authorList>
    </citation>
    <scope>NUCLEOTIDE SEQUENCE [LARGE SCALE GENOMIC DNA]</scope>
    <source>
        <strain evidence="4">cv. DM1-3 516 R44</strain>
    </source>
</reference>
<sequence>MLGDMPKGCTPPFVPVREALKKKDKKGDERSSWRFADQFREAKEGGVQGDEALSLIQKKIEAHEEMLNEMKENIEMLNEASTSLSMTIQLHDAQIGYLISGHYPPFTEDSPNYNIGDSEDEE</sequence>
<feature type="coiled-coil region" evidence="1">
    <location>
        <begin position="53"/>
        <end position="80"/>
    </location>
</feature>
<accession>M1DVZ4</accession>
<keyword evidence="1" id="KW-0175">Coiled coil</keyword>
<name>M1DVZ4_SOLTU</name>
<reference evidence="3" key="2">
    <citation type="submission" date="2015-06" db="UniProtKB">
        <authorList>
            <consortium name="EnsemblPlants"/>
        </authorList>
    </citation>
    <scope>IDENTIFICATION</scope>
    <source>
        <strain evidence="3">DM1-3 516 R44</strain>
    </source>
</reference>
<dbReference type="EnsemblPlants" id="PGSC0003DMT400095295">
    <property type="protein sequence ID" value="PGSC0003DMT400095295"/>
    <property type="gene ID" value="PGSC0003DMG400044866"/>
</dbReference>
<protein>
    <submittedName>
        <fullName evidence="3">Uncharacterized protein</fullName>
    </submittedName>
</protein>
<organism evidence="3 4">
    <name type="scientific">Solanum tuberosum</name>
    <name type="common">Potato</name>
    <dbReference type="NCBI Taxonomy" id="4113"/>
    <lineage>
        <taxon>Eukaryota</taxon>
        <taxon>Viridiplantae</taxon>
        <taxon>Streptophyta</taxon>
        <taxon>Embryophyta</taxon>
        <taxon>Tracheophyta</taxon>
        <taxon>Spermatophyta</taxon>
        <taxon>Magnoliopsida</taxon>
        <taxon>eudicotyledons</taxon>
        <taxon>Gunneridae</taxon>
        <taxon>Pentapetalae</taxon>
        <taxon>asterids</taxon>
        <taxon>lamiids</taxon>
        <taxon>Solanales</taxon>
        <taxon>Solanaceae</taxon>
        <taxon>Solanoideae</taxon>
        <taxon>Solaneae</taxon>
        <taxon>Solanum</taxon>
    </lineage>
</organism>
<evidence type="ECO:0000313" key="3">
    <source>
        <dbReference type="EnsemblPlants" id="PGSC0003DMT400095295"/>
    </source>
</evidence>
<dbReference type="HOGENOM" id="CLU_2030797_0_0_1"/>
<keyword evidence="4" id="KW-1185">Reference proteome</keyword>
<dbReference type="InParanoid" id="M1DVZ4"/>
<evidence type="ECO:0000256" key="2">
    <source>
        <dbReference type="SAM" id="MobiDB-lite"/>
    </source>
</evidence>
<dbReference type="AlphaFoldDB" id="M1DVZ4"/>
<evidence type="ECO:0000256" key="1">
    <source>
        <dbReference type="SAM" id="Coils"/>
    </source>
</evidence>
<dbReference type="Gramene" id="PGSC0003DMT400095295">
    <property type="protein sequence ID" value="PGSC0003DMT400095295"/>
    <property type="gene ID" value="PGSC0003DMG400044866"/>
</dbReference>
<feature type="region of interest" description="Disordered" evidence="2">
    <location>
        <begin position="1"/>
        <end position="32"/>
    </location>
</feature>
<dbReference type="Proteomes" id="UP000011115">
    <property type="component" value="Unassembled WGS sequence"/>
</dbReference>
<dbReference type="PaxDb" id="4113-PGSC0003DMT400095295"/>
<proteinExistence type="predicted"/>
<evidence type="ECO:0000313" key="4">
    <source>
        <dbReference type="Proteomes" id="UP000011115"/>
    </source>
</evidence>
<feature type="compositionally biased region" description="Basic and acidic residues" evidence="2">
    <location>
        <begin position="18"/>
        <end position="32"/>
    </location>
</feature>